<dbReference type="InParanoid" id="A0A2T3B6R2"/>
<proteinExistence type="predicted"/>
<sequence>MTNFQKPSIKVGGVIWSDFSSERNETEGKYTVILSHPQHSAIESGSEAAYSTSQFVDEVTLELGYSNYCKPHAQCCRCCSKDQLRSCCLLPSAQGVYSLRRQSSNSMTAVNFVRFDQLAPDVHDVPGGLTIGDLFMFVQATEFKESLEMQQDFRKQLAQPKEAFIGPKPNEEDMISRLHMRPLSGGQIGRN</sequence>
<accession>A0A2T3B6R2</accession>
<dbReference type="EMBL" id="KZ679009">
    <property type="protein sequence ID" value="PSS22444.1"/>
    <property type="molecule type" value="Genomic_DNA"/>
</dbReference>
<dbReference type="GeneID" id="36573706"/>
<gene>
    <name evidence="1" type="ORF">M430DRAFT_274805</name>
</gene>
<protein>
    <submittedName>
        <fullName evidence="1">Uncharacterized protein</fullName>
    </submittedName>
</protein>
<keyword evidence="2" id="KW-1185">Reference proteome</keyword>
<dbReference type="AlphaFoldDB" id="A0A2T3B6R2"/>
<evidence type="ECO:0000313" key="1">
    <source>
        <dbReference type="EMBL" id="PSS22444.1"/>
    </source>
</evidence>
<reference evidence="1 2" key="1">
    <citation type="journal article" date="2018" name="New Phytol.">
        <title>Comparative genomics and transcriptomics depict ericoid mycorrhizal fungi as versatile saprotrophs and plant mutualists.</title>
        <authorList>
            <person name="Martino E."/>
            <person name="Morin E."/>
            <person name="Grelet G.A."/>
            <person name="Kuo A."/>
            <person name="Kohler A."/>
            <person name="Daghino S."/>
            <person name="Barry K.W."/>
            <person name="Cichocki N."/>
            <person name="Clum A."/>
            <person name="Dockter R.B."/>
            <person name="Hainaut M."/>
            <person name="Kuo R.C."/>
            <person name="LaButti K."/>
            <person name="Lindahl B.D."/>
            <person name="Lindquist E.A."/>
            <person name="Lipzen A."/>
            <person name="Khouja H.R."/>
            <person name="Magnuson J."/>
            <person name="Murat C."/>
            <person name="Ohm R.A."/>
            <person name="Singer S.W."/>
            <person name="Spatafora J.W."/>
            <person name="Wang M."/>
            <person name="Veneault-Fourrey C."/>
            <person name="Henrissat B."/>
            <person name="Grigoriev I.V."/>
            <person name="Martin F.M."/>
            <person name="Perotto S."/>
        </authorList>
    </citation>
    <scope>NUCLEOTIDE SEQUENCE [LARGE SCALE GENOMIC DNA]</scope>
    <source>
        <strain evidence="1 2">ATCC 22711</strain>
    </source>
</reference>
<organism evidence="1 2">
    <name type="scientific">Amorphotheca resinae ATCC 22711</name>
    <dbReference type="NCBI Taxonomy" id="857342"/>
    <lineage>
        <taxon>Eukaryota</taxon>
        <taxon>Fungi</taxon>
        <taxon>Dikarya</taxon>
        <taxon>Ascomycota</taxon>
        <taxon>Pezizomycotina</taxon>
        <taxon>Leotiomycetes</taxon>
        <taxon>Helotiales</taxon>
        <taxon>Amorphothecaceae</taxon>
        <taxon>Amorphotheca</taxon>
    </lineage>
</organism>
<dbReference type="Proteomes" id="UP000241818">
    <property type="component" value="Unassembled WGS sequence"/>
</dbReference>
<name>A0A2T3B6R2_AMORE</name>
<dbReference type="RefSeq" id="XP_024722599.1">
    <property type="nucleotide sequence ID" value="XM_024865625.1"/>
</dbReference>
<evidence type="ECO:0000313" key="2">
    <source>
        <dbReference type="Proteomes" id="UP000241818"/>
    </source>
</evidence>